<accession>A0ABQ5DYP3</accession>
<dbReference type="EMBL" id="BQNB010015802">
    <property type="protein sequence ID" value="GJT44315.1"/>
    <property type="molecule type" value="Genomic_DNA"/>
</dbReference>
<organism evidence="2 3">
    <name type="scientific">Tanacetum coccineum</name>
    <dbReference type="NCBI Taxonomy" id="301880"/>
    <lineage>
        <taxon>Eukaryota</taxon>
        <taxon>Viridiplantae</taxon>
        <taxon>Streptophyta</taxon>
        <taxon>Embryophyta</taxon>
        <taxon>Tracheophyta</taxon>
        <taxon>Spermatophyta</taxon>
        <taxon>Magnoliopsida</taxon>
        <taxon>eudicotyledons</taxon>
        <taxon>Gunneridae</taxon>
        <taxon>Pentapetalae</taxon>
        <taxon>asterids</taxon>
        <taxon>campanulids</taxon>
        <taxon>Asterales</taxon>
        <taxon>Asteraceae</taxon>
        <taxon>Asteroideae</taxon>
        <taxon>Anthemideae</taxon>
        <taxon>Anthemidinae</taxon>
        <taxon>Tanacetum</taxon>
    </lineage>
</organism>
<evidence type="ECO:0000313" key="2">
    <source>
        <dbReference type="EMBL" id="GJT44315.1"/>
    </source>
</evidence>
<gene>
    <name evidence="2" type="ORF">Tco_0953030</name>
</gene>
<name>A0ABQ5DYP3_9ASTR</name>
<keyword evidence="3" id="KW-1185">Reference proteome</keyword>
<evidence type="ECO:0000313" key="3">
    <source>
        <dbReference type="Proteomes" id="UP001151760"/>
    </source>
</evidence>
<proteinExistence type="predicted"/>
<reference evidence="2" key="2">
    <citation type="submission" date="2022-01" db="EMBL/GenBank/DDBJ databases">
        <authorList>
            <person name="Yamashiro T."/>
            <person name="Shiraishi A."/>
            <person name="Satake H."/>
            <person name="Nakayama K."/>
        </authorList>
    </citation>
    <scope>NUCLEOTIDE SEQUENCE</scope>
</reference>
<feature type="region of interest" description="Disordered" evidence="1">
    <location>
        <begin position="174"/>
        <end position="195"/>
    </location>
</feature>
<feature type="region of interest" description="Disordered" evidence="1">
    <location>
        <begin position="229"/>
        <end position="248"/>
    </location>
</feature>
<evidence type="ECO:0000256" key="1">
    <source>
        <dbReference type="SAM" id="MobiDB-lite"/>
    </source>
</evidence>
<protein>
    <submittedName>
        <fullName evidence="2">Uncharacterized protein</fullName>
    </submittedName>
</protein>
<sequence length="283" mass="30825">MAVSLTTMPYTKYLLLMALPFDSHVQGHLNRIVEALHMAAYLLNILPSTTIDNEIPHTRLYKTTPNYADLHVFGCLCYPHIDTNNKLGPRSTPSIFLGTQPPASSQVPESLVNLDHYSTPKEIDLDAASPSPTSPAHLIPPTTVDTVVIEIPPLTTLNIVGLENDIRVNDFTSKEKDSVVANPSPSSSTLLTPPTTVDSTIISPLTTLHNISTPDIDTSNSYHDVKESVASQMSPATAADDSSAKEVPPVKEVHLKPIMGNVVTMSEMHEILLYNRDSLFSHN</sequence>
<dbReference type="Proteomes" id="UP001151760">
    <property type="component" value="Unassembled WGS sequence"/>
</dbReference>
<feature type="compositionally biased region" description="Low complexity" evidence="1">
    <location>
        <begin position="183"/>
        <end position="195"/>
    </location>
</feature>
<comment type="caution">
    <text evidence="2">The sequence shown here is derived from an EMBL/GenBank/DDBJ whole genome shotgun (WGS) entry which is preliminary data.</text>
</comment>
<reference evidence="2" key="1">
    <citation type="journal article" date="2022" name="Int. J. Mol. Sci.">
        <title>Draft Genome of Tanacetum Coccineum: Genomic Comparison of Closely Related Tanacetum-Family Plants.</title>
        <authorList>
            <person name="Yamashiro T."/>
            <person name="Shiraishi A."/>
            <person name="Nakayama K."/>
            <person name="Satake H."/>
        </authorList>
    </citation>
    <scope>NUCLEOTIDE SEQUENCE</scope>
</reference>